<dbReference type="EMBL" id="BLLK01000069">
    <property type="protein sequence ID" value="GFH61097.1"/>
    <property type="molecule type" value="Genomic_DNA"/>
</dbReference>
<evidence type="ECO:0000313" key="1">
    <source>
        <dbReference type="EMBL" id="GFH61097.1"/>
    </source>
</evidence>
<sequence>MSTSKPWLISSPADLAEDECKAKEYKVMYNSKHAFPGVGSSIQEKVQWISSMDSFYDEIRMKSSFQEKPPNPIFHCKDVLLEKCPDEVRVDFLVNYEVLKVAAEAMLPATQAEVIERVASFIPKFVRERCGNGSSWEDIENCLSFLRGEGFFKEAEVMITHKKLDKNCNVVEEMRDVLKEIGIDEYASGAKVSSEEGAHWDWPLDEVLGKNMYSKDRSDTVYYRLNVEFHYKPGMTDEEKEAADYQINLEKKRAESALSDDPKIYLLMKRIKKKESNASNEDEIMKEENYSITPHSHQPLWLPKAYIDHHARIQNHFKLGLDESVSIQMRLEKGDIDAGDIQITMFEKHLEYVKALTSVKERLAAAFALSKVGAYNFHWLIENDDPTKVQMLIKELATIWKNDLLKNDDEILGLGLTEGSHSQITDDSPSSSSELLFNFLDSLKETYEACGDDGEIKFDWNPNA</sequence>
<dbReference type="AlphaFoldDB" id="A0AAD3HEN1"/>
<proteinExistence type="predicted"/>
<accession>A0AAD3HEN1</accession>
<protein>
    <submittedName>
        <fullName evidence="1">Uncharacterized protein</fullName>
    </submittedName>
</protein>
<comment type="caution">
    <text evidence="1">The sequence shown here is derived from an EMBL/GenBank/DDBJ whole genome shotgun (WGS) entry which is preliminary data.</text>
</comment>
<organism evidence="1 2">
    <name type="scientific">Chaetoceros tenuissimus</name>
    <dbReference type="NCBI Taxonomy" id="426638"/>
    <lineage>
        <taxon>Eukaryota</taxon>
        <taxon>Sar</taxon>
        <taxon>Stramenopiles</taxon>
        <taxon>Ochrophyta</taxon>
        <taxon>Bacillariophyta</taxon>
        <taxon>Coscinodiscophyceae</taxon>
        <taxon>Chaetocerotophycidae</taxon>
        <taxon>Chaetocerotales</taxon>
        <taxon>Chaetocerotaceae</taxon>
        <taxon>Chaetoceros</taxon>
    </lineage>
</organism>
<evidence type="ECO:0000313" key="2">
    <source>
        <dbReference type="Proteomes" id="UP001054902"/>
    </source>
</evidence>
<keyword evidence="2" id="KW-1185">Reference proteome</keyword>
<reference evidence="1 2" key="1">
    <citation type="journal article" date="2021" name="Sci. Rep.">
        <title>The genome of the diatom Chaetoceros tenuissimus carries an ancient integrated fragment of an extant virus.</title>
        <authorList>
            <person name="Hongo Y."/>
            <person name="Kimura K."/>
            <person name="Takaki Y."/>
            <person name="Yoshida Y."/>
            <person name="Baba S."/>
            <person name="Kobayashi G."/>
            <person name="Nagasaki K."/>
            <person name="Hano T."/>
            <person name="Tomaru Y."/>
        </authorList>
    </citation>
    <scope>NUCLEOTIDE SEQUENCE [LARGE SCALE GENOMIC DNA]</scope>
    <source>
        <strain evidence="1 2">NIES-3715</strain>
    </source>
</reference>
<dbReference type="Proteomes" id="UP001054902">
    <property type="component" value="Unassembled WGS sequence"/>
</dbReference>
<gene>
    <name evidence="1" type="ORF">CTEN210_17573</name>
</gene>
<name>A0AAD3HEN1_9STRA</name>